<evidence type="ECO:0000313" key="1">
    <source>
        <dbReference type="EMBL" id="SDB89696.1"/>
    </source>
</evidence>
<sequence>MSDFNLVDEPFLLVENAAGSTRELSLRETFRQASDLRRLAGDLPTQEFAFLRLLLAIVYDSLQQEIDWERLWDEGLPRGVIDGYLDRWYDRFWLFDGERPFMQVAGLATARNEISGLEKLIADIPNGEALFSMRSRRGAERIRAAEAARWLVHGQAFDPSGIRSGAVGDPLVKGGRGYPIGPGWAGQLGGLVVHGSTLEQTLILNLVPQDVDRSGDVDRPVWRLDEPASAVRRDFTEADPPGTVSLLTWQSRRIRLVGDREGVTGVVLAQGDKMTPQNRQRYETLTGWRYSKPQSKKFGRPVYMPRKHDPTRSMWRALPSMLAEVGEVEGHRQYLPAATLCHIAEVEWESGEQLPVRLQTVGITYGSQEAVVEELVSDELDLSVALLMQGKRGDELRGLVDDAVLAAEQTARALGRLASNLAKAEGERGEDAGEAAAGDIRARFFAGIDHGARAWIGRLAGAPDIDAALAGWKAYLRTTARQFAREQLDLCSDQAVIGRQVAGPGGAAIFMTAALAERFFTHELQKVLPDTQSGDPERNEG</sequence>
<dbReference type="RefSeq" id="WP_092611030.1">
    <property type="nucleotide sequence ID" value="NZ_FMYF01000007.1"/>
</dbReference>
<keyword evidence="2" id="KW-1185">Reference proteome</keyword>
<dbReference type="Gene3D" id="1.10.132.100">
    <property type="match status" value="1"/>
</dbReference>
<dbReference type="STRING" id="1577474.GA0111570_1077"/>
<dbReference type="EMBL" id="FMYF01000007">
    <property type="protein sequence ID" value="SDB89696.1"/>
    <property type="molecule type" value="Genomic_DNA"/>
</dbReference>
<dbReference type="InterPro" id="IPR013381">
    <property type="entry name" value="CRISPR-assoc_prot_Cse1"/>
</dbReference>
<organism evidence="1 2">
    <name type="scientific">Raineyella antarctica</name>
    <dbReference type="NCBI Taxonomy" id="1577474"/>
    <lineage>
        <taxon>Bacteria</taxon>
        <taxon>Bacillati</taxon>
        <taxon>Actinomycetota</taxon>
        <taxon>Actinomycetes</taxon>
        <taxon>Propionibacteriales</taxon>
        <taxon>Propionibacteriaceae</taxon>
        <taxon>Raineyella</taxon>
    </lineage>
</organism>
<name>A0A1G6H8D2_9ACTN</name>
<dbReference type="Proteomes" id="UP000199086">
    <property type="component" value="Unassembled WGS sequence"/>
</dbReference>
<dbReference type="NCBIfam" id="TIGR02547">
    <property type="entry name" value="casA_cse1"/>
    <property type="match status" value="1"/>
</dbReference>
<accession>A0A1G6H8D2</accession>
<evidence type="ECO:0000313" key="2">
    <source>
        <dbReference type="Proteomes" id="UP000199086"/>
    </source>
</evidence>
<dbReference type="AlphaFoldDB" id="A0A1G6H8D2"/>
<reference evidence="1 2" key="1">
    <citation type="submission" date="2016-06" db="EMBL/GenBank/DDBJ databases">
        <authorList>
            <person name="Olsen C.W."/>
            <person name="Carey S."/>
            <person name="Hinshaw L."/>
            <person name="Karasin A.I."/>
        </authorList>
    </citation>
    <scope>NUCLEOTIDE SEQUENCE [LARGE SCALE GENOMIC DNA]</scope>
    <source>
        <strain evidence="1 2">LZ-22</strain>
    </source>
</reference>
<dbReference type="OrthoDB" id="3187690at2"/>
<gene>
    <name evidence="1" type="ORF">GA0111570_1077</name>
</gene>
<protein>
    <submittedName>
        <fullName evidence="1">CRISPR system Cascade subunit CasA</fullName>
    </submittedName>
</protein>
<dbReference type="Pfam" id="PF09481">
    <property type="entry name" value="CRISPR_Cse1"/>
    <property type="match status" value="1"/>
</dbReference>
<proteinExistence type="predicted"/>
<dbReference type="CDD" id="cd09729">
    <property type="entry name" value="Cse1_I-E"/>
    <property type="match status" value="1"/>
</dbReference>